<organism evidence="1 2">
    <name type="scientific">Hungatella hathewayi WAL-18680</name>
    <dbReference type="NCBI Taxonomy" id="742737"/>
    <lineage>
        <taxon>Bacteria</taxon>
        <taxon>Bacillati</taxon>
        <taxon>Bacillota</taxon>
        <taxon>Clostridia</taxon>
        <taxon>Lachnospirales</taxon>
        <taxon>Lachnospiraceae</taxon>
        <taxon>Hungatella</taxon>
    </lineage>
</organism>
<name>G5IMX8_9FIRM</name>
<evidence type="ECO:0000313" key="1">
    <source>
        <dbReference type="EMBL" id="EHI57161.1"/>
    </source>
</evidence>
<keyword evidence="2" id="KW-1185">Reference proteome</keyword>
<dbReference type="PATRIC" id="fig|742737.3.peg.4840"/>
<dbReference type="Proteomes" id="UP000005384">
    <property type="component" value="Unassembled WGS sequence"/>
</dbReference>
<gene>
    <name evidence="1" type="ORF">HMPREF9473_04856</name>
</gene>
<reference evidence="1 2" key="1">
    <citation type="submission" date="2011-08" db="EMBL/GenBank/DDBJ databases">
        <title>The Genome Sequence of Clostridium hathewayi WAL-18680.</title>
        <authorList>
            <consortium name="The Broad Institute Genome Sequencing Platform"/>
            <person name="Earl A."/>
            <person name="Ward D."/>
            <person name="Feldgarden M."/>
            <person name="Gevers D."/>
            <person name="Finegold S.M."/>
            <person name="Summanen P.H."/>
            <person name="Molitoris D.R."/>
            <person name="Song M."/>
            <person name="Daigneault M."/>
            <person name="Allen-Vercoe E."/>
            <person name="Young S.K."/>
            <person name="Zeng Q."/>
            <person name="Gargeya S."/>
            <person name="Fitzgerald M."/>
            <person name="Haas B."/>
            <person name="Abouelleil A."/>
            <person name="Alvarado L."/>
            <person name="Arachchi H.M."/>
            <person name="Berlin A."/>
            <person name="Brown A."/>
            <person name="Chapman S.B."/>
            <person name="Chen Z."/>
            <person name="Dunbar C."/>
            <person name="Freedman E."/>
            <person name="Gearin G."/>
            <person name="Gellesch M."/>
            <person name="Goldberg J."/>
            <person name="Griggs A."/>
            <person name="Gujja S."/>
            <person name="Heiman D."/>
            <person name="Howarth C."/>
            <person name="Larson L."/>
            <person name="Lui A."/>
            <person name="MacDonald P.J.P."/>
            <person name="Montmayeur A."/>
            <person name="Murphy C."/>
            <person name="Neiman D."/>
            <person name="Pearson M."/>
            <person name="Priest M."/>
            <person name="Roberts A."/>
            <person name="Saif S."/>
            <person name="Shea T."/>
            <person name="Shenoy N."/>
            <person name="Sisk P."/>
            <person name="Stolte C."/>
            <person name="Sykes S."/>
            <person name="Wortman J."/>
            <person name="Nusbaum C."/>
            <person name="Birren B."/>
        </authorList>
    </citation>
    <scope>NUCLEOTIDE SEQUENCE [LARGE SCALE GENOMIC DNA]</scope>
    <source>
        <strain evidence="1 2">WAL-18680</strain>
    </source>
</reference>
<dbReference type="HOGENOM" id="CLU_2537969_0_0_9"/>
<protein>
    <submittedName>
        <fullName evidence="1">Uncharacterized protein</fullName>
    </submittedName>
</protein>
<evidence type="ECO:0000313" key="2">
    <source>
        <dbReference type="Proteomes" id="UP000005384"/>
    </source>
</evidence>
<accession>G5IMX8</accession>
<dbReference type="AlphaFoldDB" id="G5IMX8"/>
<sequence>MQEMDDSRYIVDLQAILILCENSEGEAEYTDALHGLKGNGDEILASITQLEGLKQTVAVKNAIGVGKNLLRKADEGKKFDAQG</sequence>
<comment type="caution">
    <text evidence="1">The sequence shown here is derived from an EMBL/GenBank/DDBJ whole genome shotgun (WGS) entry which is preliminary data.</text>
</comment>
<dbReference type="EMBL" id="ADLN01000124">
    <property type="protein sequence ID" value="EHI57161.1"/>
    <property type="molecule type" value="Genomic_DNA"/>
</dbReference>
<proteinExistence type="predicted"/>